<dbReference type="PANTHER" id="PTHR48079">
    <property type="entry name" value="PROTEIN YEEZ"/>
    <property type="match status" value="1"/>
</dbReference>
<dbReference type="AlphaFoldDB" id="A0A1B4UZS6"/>
<dbReference type="Proteomes" id="UP000218899">
    <property type="component" value="Chromosome"/>
</dbReference>
<dbReference type="PANTHER" id="PTHR48079:SF6">
    <property type="entry name" value="NAD(P)-BINDING DOMAIN-CONTAINING PROTEIN-RELATED"/>
    <property type="match status" value="1"/>
</dbReference>
<dbReference type="InterPro" id="IPR036291">
    <property type="entry name" value="NAD(P)-bd_dom_sf"/>
</dbReference>
<dbReference type="Pfam" id="PF01370">
    <property type="entry name" value="Epimerase"/>
    <property type="match status" value="1"/>
</dbReference>
<dbReference type="SUPFAM" id="SSF51735">
    <property type="entry name" value="NAD(P)-binding Rossmann-fold domains"/>
    <property type="match status" value="1"/>
</dbReference>
<dbReference type="InterPro" id="IPR051783">
    <property type="entry name" value="NAD(P)-dependent_oxidoreduct"/>
</dbReference>
<evidence type="ECO:0000259" key="1">
    <source>
        <dbReference type="Pfam" id="PF01370"/>
    </source>
</evidence>
<reference evidence="2 3" key="1">
    <citation type="submission" date="2015-08" db="EMBL/GenBank/DDBJ databases">
        <title>Complete genome sequence of Sulfurifustis variabilis.</title>
        <authorList>
            <person name="Miura A."/>
            <person name="Kojima H."/>
            <person name="Fukui M."/>
        </authorList>
    </citation>
    <scope>NUCLEOTIDE SEQUENCE [LARGE SCALE GENOMIC DNA]</scope>
    <source>
        <strain evidence="3">skN76</strain>
    </source>
</reference>
<evidence type="ECO:0000313" key="2">
    <source>
        <dbReference type="EMBL" id="BAU46656.1"/>
    </source>
</evidence>
<dbReference type="GO" id="GO:0004029">
    <property type="term" value="F:aldehyde dehydrogenase (NAD+) activity"/>
    <property type="evidence" value="ECO:0007669"/>
    <property type="project" value="TreeGrafter"/>
</dbReference>
<evidence type="ECO:0000313" key="3">
    <source>
        <dbReference type="Proteomes" id="UP000218899"/>
    </source>
</evidence>
<feature type="domain" description="NAD-dependent epimerase/dehydratase" evidence="1">
    <location>
        <begin position="8"/>
        <end position="234"/>
    </location>
</feature>
<protein>
    <submittedName>
        <fullName evidence="2">Epimerase</fullName>
    </submittedName>
</protein>
<accession>A0A1B4UZS6</accession>
<dbReference type="Gene3D" id="3.40.50.720">
    <property type="entry name" value="NAD(P)-binding Rossmann-like Domain"/>
    <property type="match status" value="1"/>
</dbReference>
<dbReference type="InterPro" id="IPR001509">
    <property type="entry name" value="Epimerase_deHydtase"/>
</dbReference>
<gene>
    <name evidence="2" type="ORF">SVA_0074</name>
</gene>
<keyword evidence="3" id="KW-1185">Reference proteome</keyword>
<sequence length="342" mass="38084">MSGRRRRVLVTGANGFLGRNVLVALMANPDIEPIAACRHPERLPPVFHGEIRPGDLLDATYRRAVTRDVDAICHAASWASMWNHDALERERFFEPTRDLIEQAIGNGVGRFIQASTVAIAAVAKDGAPRDDFAPTHHTGFWPHLDRLIDLDRYMREQAQRGTQMVTLRLGHFVGVGNRLGTLPALVPRLRTYLVPWLAGGRKRFPIVADTDLGNAFALAAVADGLDPYESFNVCGTEFPTLREVIELVAAETGFPRPLYSVPYVAGYAFGWLMEKLHPVLPGSSPFLTRSIVHLCESWVCPNDYARAKLGYVPRKDWRTAVREHLADLMSAGYPWVRLAQPA</sequence>
<name>A0A1B4UZS6_9GAMM</name>
<dbReference type="KEGG" id="sva:SVA_0074"/>
<dbReference type="RefSeq" id="WP_096457177.1">
    <property type="nucleotide sequence ID" value="NZ_AP014936.1"/>
</dbReference>
<dbReference type="GO" id="GO:0005737">
    <property type="term" value="C:cytoplasm"/>
    <property type="evidence" value="ECO:0007669"/>
    <property type="project" value="TreeGrafter"/>
</dbReference>
<organism evidence="2 3">
    <name type="scientific">Sulfurifustis variabilis</name>
    <dbReference type="NCBI Taxonomy" id="1675686"/>
    <lineage>
        <taxon>Bacteria</taxon>
        <taxon>Pseudomonadati</taxon>
        <taxon>Pseudomonadota</taxon>
        <taxon>Gammaproteobacteria</taxon>
        <taxon>Acidiferrobacterales</taxon>
        <taxon>Acidiferrobacteraceae</taxon>
        <taxon>Sulfurifustis</taxon>
    </lineage>
</organism>
<dbReference type="OrthoDB" id="9803010at2"/>
<dbReference type="EMBL" id="AP014936">
    <property type="protein sequence ID" value="BAU46656.1"/>
    <property type="molecule type" value="Genomic_DNA"/>
</dbReference>
<proteinExistence type="predicted"/>